<evidence type="ECO:0000256" key="4">
    <source>
        <dbReference type="ARBA" id="ARBA00034725"/>
    </source>
</evidence>
<dbReference type="GO" id="GO:0004177">
    <property type="term" value="F:aminopeptidase activity"/>
    <property type="evidence" value="ECO:0007669"/>
    <property type="project" value="UniProtKB-KW"/>
</dbReference>
<dbReference type="EMBL" id="CH964272">
    <property type="protein sequence ID" value="EDW84540.2"/>
    <property type="molecule type" value="Genomic_DNA"/>
</dbReference>
<dbReference type="InterPro" id="IPR040043">
    <property type="entry name" value="ACTMAP"/>
</dbReference>
<keyword evidence="9" id="KW-1185">Reference proteome</keyword>
<reference evidence="8 9" key="1">
    <citation type="journal article" date="2007" name="Nature">
        <title>Evolution of genes and genomes on the Drosophila phylogeny.</title>
        <authorList>
            <consortium name="Drosophila 12 Genomes Consortium"/>
            <person name="Clark A.G."/>
            <person name="Eisen M.B."/>
            <person name="Smith D.R."/>
            <person name="Bergman C.M."/>
            <person name="Oliver B."/>
            <person name="Markow T.A."/>
            <person name="Kaufman T.C."/>
            <person name="Kellis M."/>
            <person name="Gelbart W."/>
            <person name="Iyer V.N."/>
            <person name="Pollard D.A."/>
            <person name="Sackton T.B."/>
            <person name="Larracuente A.M."/>
            <person name="Singh N.D."/>
            <person name="Abad J.P."/>
            <person name="Abt D.N."/>
            <person name="Adryan B."/>
            <person name="Aguade M."/>
            <person name="Akashi H."/>
            <person name="Anderson W.W."/>
            <person name="Aquadro C.F."/>
            <person name="Ardell D.H."/>
            <person name="Arguello R."/>
            <person name="Artieri C.G."/>
            <person name="Barbash D.A."/>
            <person name="Barker D."/>
            <person name="Barsanti P."/>
            <person name="Batterham P."/>
            <person name="Batzoglou S."/>
            <person name="Begun D."/>
            <person name="Bhutkar A."/>
            <person name="Blanco E."/>
            <person name="Bosak S.A."/>
            <person name="Bradley R.K."/>
            <person name="Brand A.D."/>
            <person name="Brent M.R."/>
            <person name="Brooks A.N."/>
            <person name="Brown R.H."/>
            <person name="Butlin R.K."/>
            <person name="Caggese C."/>
            <person name="Calvi B.R."/>
            <person name="Bernardo de Carvalho A."/>
            <person name="Caspi A."/>
            <person name="Castrezana S."/>
            <person name="Celniker S.E."/>
            <person name="Chang J.L."/>
            <person name="Chapple C."/>
            <person name="Chatterji S."/>
            <person name="Chinwalla A."/>
            <person name="Civetta A."/>
            <person name="Clifton S.W."/>
            <person name="Comeron J.M."/>
            <person name="Costello J.C."/>
            <person name="Coyne J.A."/>
            <person name="Daub J."/>
            <person name="David R.G."/>
            <person name="Delcher A.L."/>
            <person name="Delehaunty K."/>
            <person name="Do C.B."/>
            <person name="Ebling H."/>
            <person name="Edwards K."/>
            <person name="Eickbush T."/>
            <person name="Evans J.D."/>
            <person name="Filipski A."/>
            <person name="Findeiss S."/>
            <person name="Freyhult E."/>
            <person name="Fulton L."/>
            <person name="Fulton R."/>
            <person name="Garcia A.C."/>
            <person name="Gardiner A."/>
            <person name="Garfield D.A."/>
            <person name="Garvin B.E."/>
            <person name="Gibson G."/>
            <person name="Gilbert D."/>
            <person name="Gnerre S."/>
            <person name="Godfrey J."/>
            <person name="Good R."/>
            <person name="Gotea V."/>
            <person name="Gravely B."/>
            <person name="Greenberg A.J."/>
            <person name="Griffiths-Jones S."/>
            <person name="Gross S."/>
            <person name="Guigo R."/>
            <person name="Gustafson E.A."/>
            <person name="Haerty W."/>
            <person name="Hahn M.W."/>
            <person name="Halligan D.L."/>
            <person name="Halpern A.L."/>
            <person name="Halter G.M."/>
            <person name="Han M.V."/>
            <person name="Heger A."/>
            <person name="Hillier L."/>
            <person name="Hinrichs A.S."/>
            <person name="Holmes I."/>
            <person name="Hoskins R.A."/>
            <person name="Hubisz M.J."/>
            <person name="Hultmark D."/>
            <person name="Huntley M.A."/>
            <person name="Jaffe D.B."/>
            <person name="Jagadeeshan S."/>
            <person name="Jeck W.R."/>
            <person name="Johnson J."/>
            <person name="Jones C.D."/>
            <person name="Jordan W.C."/>
            <person name="Karpen G.H."/>
            <person name="Kataoka E."/>
            <person name="Keightley P.D."/>
            <person name="Kheradpour P."/>
            <person name="Kirkness E.F."/>
            <person name="Koerich L.B."/>
            <person name="Kristiansen K."/>
            <person name="Kudrna D."/>
            <person name="Kulathinal R.J."/>
            <person name="Kumar S."/>
            <person name="Kwok R."/>
            <person name="Lander E."/>
            <person name="Langley C.H."/>
            <person name="Lapoint R."/>
            <person name="Lazzaro B.P."/>
            <person name="Lee S.J."/>
            <person name="Levesque L."/>
            <person name="Li R."/>
            <person name="Lin C.F."/>
            <person name="Lin M.F."/>
            <person name="Lindblad-Toh K."/>
            <person name="Llopart A."/>
            <person name="Long M."/>
            <person name="Low L."/>
            <person name="Lozovsky E."/>
            <person name="Lu J."/>
            <person name="Luo M."/>
            <person name="Machado C.A."/>
            <person name="Makalowski W."/>
            <person name="Marzo M."/>
            <person name="Matsuda M."/>
            <person name="Matzkin L."/>
            <person name="McAllister B."/>
            <person name="McBride C.S."/>
            <person name="McKernan B."/>
            <person name="McKernan K."/>
            <person name="Mendez-Lago M."/>
            <person name="Minx P."/>
            <person name="Mollenhauer M.U."/>
            <person name="Montooth K."/>
            <person name="Mount S.M."/>
            <person name="Mu X."/>
            <person name="Myers E."/>
            <person name="Negre B."/>
            <person name="Newfeld S."/>
            <person name="Nielsen R."/>
            <person name="Noor M.A."/>
            <person name="O'Grady P."/>
            <person name="Pachter L."/>
            <person name="Papaceit M."/>
            <person name="Parisi M.J."/>
            <person name="Parisi M."/>
            <person name="Parts L."/>
            <person name="Pedersen J.S."/>
            <person name="Pesole G."/>
            <person name="Phillippy A.M."/>
            <person name="Ponting C.P."/>
            <person name="Pop M."/>
            <person name="Porcelli D."/>
            <person name="Powell J.R."/>
            <person name="Prohaska S."/>
            <person name="Pruitt K."/>
            <person name="Puig M."/>
            <person name="Quesneville H."/>
            <person name="Ram K.R."/>
            <person name="Rand D."/>
            <person name="Rasmussen M.D."/>
            <person name="Reed L.K."/>
            <person name="Reenan R."/>
            <person name="Reily A."/>
            <person name="Remington K.A."/>
            <person name="Rieger T.T."/>
            <person name="Ritchie M.G."/>
            <person name="Robin C."/>
            <person name="Rogers Y.H."/>
            <person name="Rohde C."/>
            <person name="Rozas J."/>
            <person name="Rubenfield M.J."/>
            <person name="Ruiz A."/>
            <person name="Russo S."/>
            <person name="Salzberg S.L."/>
            <person name="Sanchez-Gracia A."/>
            <person name="Saranga D.J."/>
            <person name="Sato H."/>
            <person name="Schaeffer S.W."/>
            <person name="Schatz M.C."/>
            <person name="Schlenke T."/>
            <person name="Schwartz R."/>
            <person name="Segarra C."/>
            <person name="Singh R.S."/>
            <person name="Sirot L."/>
            <person name="Sirota M."/>
            <person name="Sisneros N.B."/>
            <person name="Smith C.D."/>
            <person name="Smith T.F."/>
            <person name="Spieth J."/>
            <person name="Stage D.E."/>
            <person name="Stark A."/>
            <person name="Stephan W."/>
            <person name="Strausberg R.L."/>
            <person name="Strempel S."/>
            <person name="Sturgill D."/>
            <person name="Sutton G."/>
            <person name="Sutton G.G."/>
            <person name="Tao W."/>
            <person name="Teichmann S."/>
            <person name="Tobari Y.N."/>
            <person name="Tomimura Y."/>
            <person name="Tsolas J.M."/>
            <person name="Valente V.L."/>
            <person name="Venter E."/>
            <person name="Venter J.C."/>
            <person name="Vicario S."/>
            <person name="Vieira F.G."/>
            <person name="Vilella A.J."/>
            <person name="Villasante A."/>
            <person name="Walenz B."/>
            <person name="Wang J."/>
            <person name="Wasserman M."/>
            <person name="Watts T."/>
            <person name="Wilson D."/>
            <person name="Wilson R.K."/>
            <person name="Wing R.A."/>
            <person name="Wolfner M.F."/>
            <person name="Wong A."/>
            <person name="Wong G.K."/>
            <person name="Wu C.I."/>
            <person name="Wu G."/>
            <person name="Yamamoto D."/>
            <person name="Yang H.P."/>
            <person name="Yang S.P."/>
            <person name="Yorke J.A."/>
            <person name="Yoshida K."/>
            <person name="Zdobnov E."/>
            <person name="Zhang P."/>
            <person name="Zhang Y."/>
            <person name="Zimin A.V."/>
            <person name="Baldwin J."/>
            <person name="Abdouelleil A."/>
            <person name="Abdulkadir J."/>
            <person name="Abebe A."/>
            <person name="Abera B."/>
            <person name="Abreu J."/>
            <person name="Acer S.C."/>
            <person name="Aftuck L."/>
            <person name="Alexander A."/>
            <person name="An P."/>
            <person name="Anderson E."/>
            <person name="Anderson S."/>
            <person name="Arachi H."/>
            <person name="Azer M."/>
            <person name="Bachantsang P."/>
            <person name="Barry A."/>
            <person name="Bayul T."/>
            <person name="Berlin A."/>
            <person name="Bessette D."/>
            <person name="Bloom T."/>
            <person name="Blye J."/>
            <person name="Boguslavskiy L."/>
            <person name="Bonnet C."/>
            <person name="Boukhgalter B."/>
            <person name="Bourzgui I."/>
            <person name="Brown A."/>
            <person name="Cahill P."/>
            <person name="Channer S."/>
            <person name="Cheshatsang Y."/>
            <person name="Chuda L."/>
            <person name="Citroen M."/>
            <person name="Collymore A."/>
            <person name="Cooke P."/>
            <person name="Costello M."/>
            <person name="D'Aco K."/>
            <person name="Daza R."/>
            <person name="De Haan G."/>
            <person name="DeGray S."/>
            <person name="DeMaso C."/>
            <person name="Dhargay N."/>
            <person name="Dooley K."/>
            <person name="Dooley E."/>
            <person name="Doricent M."/>
            <person name="Dorje P."/>
            <person name="Dorjee K."/>
            <person name="Dupes A."/>
            <person name="Elong R."/>
            <person name="Falk J."/>
            <person name="Farina A."/>
            <person name="Faro S."/>
            <person name="Ferguson D."/>
            <person name="Fisher S."/>
            <person name="Foley C.D."/>
            <person name="Franke A."/>
            <person name="Friedrich D."/>
            <person name="Gadbois L."/>
            <person name="Gearin G."/>
            <person name="Gearin C.R."/>
            <person name="Giannoukos G."/>
            <person name="Goode T."/>
            <person name="Graham J."/>
            <person name="Grandbois E."/>
            <person name="Grewal S."/>
            <person name="Gyaltsen K."/>
            <person name="Hafez N."/>
            <person name="Hagos B."/>
            <person name="Hall J."/>
            <person name="Henson C."/>
            <person name="Hollinger A."/>
            <person name="Honan T."/>
            <person name="Huard M.D."/>
            <person name="Hughes L."/>
            <person name="Hurhula B."/>
            <person name="Husby M.E."/>
            <person name="Kamat A."/>
            <person name="Kanga B."/>
            <person name="Kashin S."/>
            <person name="Khazanovich D."/>
            <person name="Kisner P."/>
            <person name="Lance K."/>
            <person name="Lara M."/>
            <person name="Lee W."/>
            <person name="Lennon N."/>
            <person name="Letendre F."/>
            <person name="LeVine R."/>
            <person name="Lipovsky A."/>
            <person name="Liu X."/>
            <person name="Liu J."/>
            <person name="Liu S."/>
            <person name="Lokyitsang T."/>
            <person name="Lokyitsang Y."/>
            <person name="Lubonja R."/>
            <person name="Lui A."/>
            <person name="MacDonald P."/>
            <person name="Magnisalis V."/>
            <person name="Maru K."/>
            <person name="Matthews C."/>
            <person name="McCusker W."/>
            <person name="McDonough S."/>
            <person name="Mehta T."/>
            <person name="Meldrim J."/>
            <person name="Meneus L."/>
            <person name="Mihai O."/>
            <person name="Mihalev A."/>
            <person name="Mihova T."/>
            <person name="Mittelman R."/>
            <person name="Mlenga V."/>
            <person name="Montmayeur A."/>
            <person name="Mulrain L."/>
            <person name="Navidi A."/>
            <person name="Naylor J."/>
            <person name="Negash T."/>
            <person name="Nguyen T."/>
            <person name="Nguyen N."/>
            <person name="Nicol R."/>
            <person name="Norbu C."/>
            <person name="Norbu N."/>
            <person name="Novod N."/>
            <person name="O'Neill B."/>
            <person name="Osman S."/>
            <person name="Markiewicz E."/>
            <person name="Oyono O.L."/>
            <person name="Patti C."/>
            <person name="Phunkhang P."/>
            <person name="Pierre F."/>
            <person name="Priest M."/>
            <person name="Raghuraman S."/>
            <person name="Rege F."/>
            <person name="Reyes R."/>
            <person name="Rise C."/>
            <person name="Rogov P."/>
            <person name="Ross K."/>
            <person name="Ryan E."/>
            <person name="Settipalli S."/>
            <person name="Shea T."/>
            <person name="Sherpa N."/>
            <person name="Shi L."/>
            <person name="Shih D."/>
            <person name="Sparrow T."/>
            <person name="Spaulding J."/>
            <person name="Stalker J."/>
            <person name="Stange-Thomann N."/>
            <person name="Stavropoulos S."/>
            <person name="Stone C."/>
            <person name="Strader C."/>
            <person name="Tesfaye S."/>
            <person name="Thomson T."/>
            <person name="Thoulutsang Y."/>
            <person name="Thoulutsang D."/>
            <person name="Topham K."/>
            <person name="Topping I."/>
            <person name="Tsamla T."/>
            <person name="Vassiliev H."/>
            <person name="Vo A."/>
            <person name="Wangchuk T."/>
            <person name="Wangdi T."/>
            <person name="Weiand M."/>
            <person name="Wilkinson J."/>
            <person name="Wilson A."/>
            <person name="Yadav S."/>
            <person name="Young G."/>
            <person name="Yu Q."/>
            <person name="Zembek L."/>
            <person name="Zhong D."/>
            <person name="Zimmer A."/>
            <person name="Zwirko Z."/>
            <person name="Jaffe D.B."/>
            <person name="Alvarez P."/>
            <person name="Brockman W."/>
            <person name="Butler J."/>
            <person name="Chin C."/>
            <person name="Gnerre S."/>
            <person name="Grabherr M."/>
            <person name="Kleber M."/>
            <person name="Mauceli E."/>
            <person name="MacCallum I."/>
        </authorList>
    </citation>
    <scope>NUCLEOTIDE SEQUENCE [LARGE SCALE GENOMIC DNA]</scope>
    <source>
        <strain evidence="9">Tucson 14030-0811.24</strain>
    </source>
</reference>
<dbReference type="Pfam" id="PF21646">
    <property type="entry name" value="ACTMAP-like_C"/>
    <property type="match status" value="1"/>
</dbReference>
<protein>
    <recommendedName>
        <fullName evidence="5">Actin maturation protease</fullName>
    </recommendedName>
    <alternativeName>
        <fullName evidence="6">Actin aminopeptidase ACTMAP</fullName>
    </alternativeName>
</protein>
<dbReference type="FunCoup" id="B4NH43">
    <property type="interactions" value="22"/>
</dbReference>
<evidence type="ECO:0000256" key="5">
    <source>
        <dbReference type="ARBA" id="ARBA00034848"/>
    </source>
</evidence>
<dbReference type="STRING" id="7260.B4NH43"/>
<comment type="catalytic activity">
    <reaction evidence="7">
        <text>N-terminal N(alpha)-acetyl-L-cysteinyl-L-aspartyl-[protein] + H2O = N-terminal L-aspartyl-[protein] + N-acetyl-L-cysteine</text>
        <dbReference type="Rhea" id="RHEA:74579"/>
        <dbReference type="Rhea" id="RHEA-COMP:12669"/>
        <dbReference type="Rhea" id="RHEA-COMP:18395"/>
        <dbReference type="ChEBI" id="CHEBI:15377"/>
        <dbReference type="ChEBI" id="CHEBI:64720"/>
        <dbReference type="ChEBI" id="CHEBI:78236"/>
        <dbReference type="ChEBI" id="CHEBI:193599"/>
    </reaction>
    <physiologicalReaction direction="left-to-right" evidence="7">
        <dbReference type="Rhea" id="RHEA:74580"/>
    </physiologicalReaction>
</comment>
<keyword evidence="3" id="KW-0378">Hydrolase</keyword>
<dbReference type="HOGENOM" id="CLU_1086925_0_0_1"/>
<dbReference type="GO" id="GO:0006508">
    <property type="term" value="P:proteolysis"/>
    <property type="evidence" value="ECO:0007669"/>
    <property type="project" value="UniProtKB-KW"/>
</dbReference>
<organism evidence="8 9">
    <name type="scientific">Drosophila willistoni</name>
    <name type="common">Fruit fly</name>
    <dbReference type="NCBI Taxonomy" id="7260"/>
    <lineage>
        <taxon>Eukaryota</taxon>
        <taxon>Metazoa</taxon>
        <taxon>Ecdysozoa</taxon>
        <taxon>Arthropoda</taxon>
        <taxon>Hexapoda</taxon>
        <taxon>Insecta</taxon>
        <taxon>Pterygota</taxon>
        <taxon>Neoptera</taxon>
        <taxon>Endopterygota</taxon>
        <taxon>Diptera</taxon>
        <taxon>Brachycera</taxon>
        <taxon>Muscomorpha</taxon>
        <taxon>Ephydroidea</taxon>
        <taxon>Drosophilidae</taxon>
        <taxon>Drosophila</taxon>
        <taxon>Sophophora</taxon>
    </lineage>
</organism>
<dbReference type="eggNOG" id="KOG3460">
    <property type="taxonomic scope" value="Eukaryota"/>
</dbReference>
<evidence type="ECO:0000313" key="9">
    <source>
        <dbReference type="Proteomes" id="UP000007798"/>
    </source>
</evidence>
<name>B4NH43_DROWI</name>
<proteinExistence type="inferred from homology"/>
<dbReference type="KEGG" id="dwi:6651526"/>
<keyword evidence="1" id="KW-0031">Aminopeptidase</keyword>
<dbReference type="Proteomes" id="UP000007798">
    <property type="component" value="Unassembled WGS sequence"/>
</dbReference>
<keyword evidence="2" id="KW-0645">Protease</keyword>
<gene>
    <name evidence="8" type="primary">Dwil\GK14178</name>
    <name evidence="8" type="ORF">Dwil_GK14178</name>
</gene>
<dbReference type="AlphaFoldDB" id="B4NH43"/>
<evidence type="ECO:0000256" key="6">
    <source>
        <dbReference type="ARBA" id="ARBA00034908"/>
    </source>
</evidence>
<dbReference type="PANTHER" id="PTHR28631">
    <property type="entry name" value="UPF0692 PROTEIN C19ORF54"/>
    <property type="match status" value="1"/>
</dbReference>
<dbReference type="PANTHER" id="PTHR28631:SF1">
    <property type="entry name" value="ACTIN MATURATION PROTEASE"/>
    <property type="match status" value="1"/>
</dbReference>
<sequence>MAAPSPPAPPPPGTIIGLRIPPKQQDEQHHSTVIQMPNDECAWAQGYPNIQKGCFLGRVCQYAHPKQCQYYEIESLLQVGPTCGLVALSMMFNGEPTPAELLADAKKNKYTLNGEMFSAQYLYELTRRNLDRRTGSCQLHEGALDCDKIKKLLRAGGCLLVPYDADTNHAPCLKSGHRAHWALVVGFLVDENDEFYVFARHGKTRNIAVWSLATLSQSNANLTQFAQPKGYPDCTFHQPEGGLAGPLGLMNRCILINGLPQQIVHVC</sequence>
<evidence type="ECO:0000256" key="1">
    <source>
        <dbReference type="ARBA" id="ARBA00022438"/>
    </source>
</evidence>
<evidence type="ECO:0000256" key="2">
    <source>
        <dbReference type="ARBA" id="ARBA00022670"/>
    </source>
</evidence>
<comment type="similarity">
    <text evidence="4">Belongs to the ACTMAP family.</text>
</comment>
<dbReference type="InParanoid" id="B4NH43"/>
<evidence type="ECO:0000256" key="3">
    <source>
        <dbReference type="ARBA" id="ARBA00022801"/>
    </source>
</evidence>
<evidence type="ECO:0000313" key="8">
    <source>
        <dbReference type="EMBL" id="EDW84540.2"/>
    </source>
</evidence>
<evidence type="ECO:0000256" key="7">
    <source>
        <dbReference type="ARBA" id="ARBA00049041"/>
    </source>
</evidence>
<dbReference type="OrthoDB" id="198816at2759"/>
<accession>B4NH43</accession>